<comment type="caution">
    <text evidence="2">The sequence shown here is derived from an EMBL/GenBank/DDBJ whole genome shotgun (WGS) entry which is preliminary data.</text>
</comment>
<evidence type="ECO:0000313" key="3">
    <source>
        <dbReference type="Proteomes" id="UP000693672"/>
    </source>
</evidence>
<evidence type="ECO:0000256" key="1">
    <source>
        <dbReference type="SAM" id="SignalP"/>
    </source>
</evidence>
<keyword evidence="3" id="KW-1185">Reference proteome</keyword>
<dbReference type="Proteomes" id="UP000693672">
    <property type="component" value="Unassembled WGS sequence"/>
</dbReference>
<keyword evidence="1" id="KW-0732">Signal</keyword>
<dbReference type="PANTHER" id="PTHR43649">
    <property type="entry name" value="ARABINOSE-BINDING PROTEIN-RELATED"/>
    <property type="match status" value="1"/>
</dbReference>
<evidence type="ECO:0000313" key="2">
    <source>
        <dbReference type="EMBL" id="CAG7599791.1"/>
    </source>
</evidence>
<organism evidence="2 3">
    <name type="scientific">Paenibacillus solanacearum</name>
    <dbReference type="NCBI Taxonomy" id="2048548"/>
    <lineage>
        <taxon>Bacteria</taxon>
        <taxon>Bacillati</taxon>
        <taxon>Bacillota</taxon>
        <taxon>Bacilli</taxon>
        <taxon>Bacillales</taxon>
        <taxon>Paenibacillaceae</taxon>
        <taxon>Paenibacillus</taxon>
    </lineage>
</organism>
<gene>
    <name evidence="2" type="ORF">PAESOLCIP111_00340</name>
</gene>
<dbReference type="AlphaFoldDB" id="A0A916NLR3"/>
<dbReference type="PANTHER" id="PTHR43649:SF12">
    <property type="entry name" value="DIACETYLCHITOBIOSE BINDING PROTEIN DASA"/>
    <property type="match status" value="1"/>
</dbReference>
<evidence type="ECO:0008006" key="4">
    <source>
        <dbReference type="Google" id="ProtNLM"/>
    </source>
</evidence>
<dbReference type="PROSITE" id="PS51257">
    <property type="entry name" value="PROKAR_LIPOPROTEIN"/>
    <property type="match status" value="1"/>
</dbReference>
<feature type="chain" id="PRO_5037402062" description="Extracellular solute-binding protein" evidence="1">
    <location>
        <begin position="25"/>
        <end position="440"/>
    </location>
</feature>
<name>A0A916NLR3_9BACL</name>
<dbReference type="Pfam" id="PF01547">
    <property type="entry name" value="SBP_bac_1"/>
    <property type="match status" value="1"/>
</dbReference>
<feature type="signal peptide" evidence="1">
    <location>
        <begin position="1"/>
        <end position="24"/>
    </location>
</feature>
<accession>A0A916NLR3</accession>
<sequence length="440" mass="48494">MTTNKKAALFMAGLSMALVAGCSADVKTDKGKADTPKAETVSSEPVTLSFLQTSAKMTDDEFKMWVVDPLKKKYPNITLNLVREDNPDKLAELISIGNLPDIIYAGPVTAAKIVELEAAQDLNDTVKKNNVDLGKFDPAGITIAKQLADGGKLFALPLAFNFSALYYNKEIFDRFAVPYPKDGMMWDEAIELAKKLTRMDGGVQYKGLAIDGNINRLGEQLGLPMVDAKTSKSVLQTDAWKSVFDTYRKIGQIPDNWLENPQRIPAFQKDRNLAMLAGLSARLGEFEQMMSQGQAMNWDMATLPAFPQAPKNAFGGGIFYMMMSSKSKHQTEAFQVIKMLTDDEAQTMLSKQGRRSSLKDPKYSQVFGEDLKSLKGKNKDAIFKMTLAPQPQATKYDDAAFKELVAGGNQIAKDPAADVNTVIRQTDEKINKAVESLLKK</sequence>
<dbReference type="EMBL" id="CAJVAS010000001">
    <property type="protein sequence ID" value="CAG7599791.1"/>
    <property type="molecule type" value="Genomic_DNA"/>
</dbReference>
<dbReference type="RefSeq" id="WP_218090155.1">
    <property type="nucleotide sequence ID" value="NZ_CAJVAS010000001.1"/>
</dbReference>
<dbReference type="InterPro" id="IPR006059">
    <property type="entry name" value="SBP"/>
</dbReference>
<proteinExistence type="predicted"/>
<reference evidence="2" key="1">
    <citation type="submission" date="2021-06" db="EMBL/GenBank/DDBJ databases">
        <authorList>
            <person name="Criscuolo A."/>
        </authorList>
    </citation>
    <scope>NUCLEOTIDE SEQUENCE</scope>
    <source>
        <strain evidence="2">CIP111600</strain>
    </source>
</reference>
<dbReference type="InterPro" id="IPR050490">
    <property type="entry name" value="Bact_solute-bd_prot1"/>
</dbReference>
<protein>
    <recommendedName>
        <fullName evidence="4">Extracellular solute-binding protein</fullName>
    </recommendedName>
</protein>